<reference evidence="2" key="1">
    <citation type="submission" date="2020-03" db="EMBL/GenBank/DDBJ databases">
        <title>Transcriptomic Profiling of the Digestive Tract of the Rat Flea, Xenopsylla cheopis, Following Blood Feeding and Infection with Yersinia pestis.</title>
        <authorList>
            <person name="Bland D.M."/>
            <person name="Martens C.A."/>
            <person name="Virtaneva K."/>
            <person name="Kanakabandi K."/>
            <person name="Long D."/>
            <person name="Rosenke R."/>
            <person name="Saturday G.A."/>
            <person name="Hoyt F.H."/>
            <person name="Bruno D.P."/>
            <person name="Ribeiro J.M.C."/>
            <person name="Hinnebusch J."/>
        </authorList>
    </citation>
    <scope>NUCLEOTIDE SEQUENCE</scope>
</reference>
<dbReference type="AlphaFoldDB" id="A0A6M2DY06"/>
<evidence type="ECO:0000313" key="2">
    <source>
        <dbReference type="EMBL" id="NOV50953.1"/>
    </source>
</evidence>
<sequence length="74" mass="7206">MSTRRSVRMGGAAAAAAAAGGANKSGVVAATAPAVAVAAGGTTRSVPHAQSEDRRKTRSAVIETRSGGGSRDIK</sequence>
<organism evidence="2">
    <name type="scientific">Xenopsylla cheopis</name>
    <name type="common">Oriental rat flea</name>
    <name type="synonym">Pulex cheopis</name>
    <dbReference type="NCBI Taxonomy" id="163159"/>
    <lineage>
        <taxon>Eukaryota</taxon>
        <taxon>Metazoa</taxon>
        <taxon>Ecdysozoa</taxon>
        <taxon>Arthropoda</taxon>
        <taxon>Hexapoda</taxon>
        <taxon>Insecta</taxon>
        <taxon>Pterygota</taxon>
        <taxon>Neoptera</taxon>
        <taxon>Endopterygota</taxon>
        <taxon>Siphonaptera</taxon>
        <taxon>Pulicidae</taxon>
        <taxon>Xenopsyllinae</taxon>
        <taxon>Xenopsylla</taxon>
    </lineage>
</organism>
<dbReference type="EMBL" id="GIIL01007227">
    <property type="protein sequence ID" value="NOV50953.1"/>
    <property type="molecule type" value="Transcribed_RNA"/>
</dbReference>
<evidence type="ECO:0000256" key="1">
    <source>
        <dbReference type="SAM" id="MobiDB-lite"/>
    </source>
</evidence>
<accession>A0A6M2DY06</accession>
<dbReference type="PROSITE" id="PS51318">
    <property type="entry name" value="TAT"/>
    <property type="match status" value="1"/>
</dbReference>
<name>A0A6M2DY06_XENCH</name>
<feature type="compositionally biased region" description="Low complexity" evidence="1">
    <location>
        <begin position="10"/>
        <end position="23"/>
    </location>
</feature>
<feature type="region of interest" description="Disordered" evidence="1">
    <location>
        <begin position="1"/>
        <end position="23"/>
    </location>
</feature>
<feature type="region of interest" description="Disordered" evidence="1">
    <location>
        <begin position="38"/>
        <end position="74"/>
    </location>
</feature>
<proteinExistence type="predicted"/>
<dbReference type="InterPro" id="IPR006311">
    <property type="entry name" value="TAT_signal"/>
</dbReference>
<protein>
    <submittedName>
        <fullName evidence="2">Putative secreted protein</fullName>
    </submittedName>
</protein>